<keyword evidence="3" id="KW-1185">Reference proteome</keyword>
<gene>
    <name evidence="2" type="ORF">Ami3637_15075</name>
</gene>
<dbReference type="Proteomes" id="UP000463883">
    <property type="component" value="Chromosome"/>
</dbReference>
<feature type="transmembrane region" description="Helical" evidence="1">
    <location>
        <begin position="61"/>
        <end position="80"/>
    </location>
</feature>
<dbReference type="RefSeq" id="WP_162363288.1">
    <property type="nucleotide sequence ID" value="NZ_CP047591.1"/>
</dbReference>
<accession>A0A6P1MK57</accession>
<dbReference type="KEGG" id="amic:Ami3637_15075"/>
<reference evidence="2 3" key="1">
    <citation type="submission" date="2020-01" db="EMBL/GenBank/DDBJ databases">
        <title>Genomic analysis of Aminipila sp. CBA3637.</title>
        <authorList>
            <person name="Kim Y.B."/>
            <person name="Roh S.W."/>
        </authorList>
    </citation>
    <scope>NUCLEOTIDE SEQUENCE [LARGE SCALE GENOMIC DNA]</scope>
    <source>
        <strain evidence="2 3">CBA3637</strain>
    </source>
</reference>
<feature type="transmembrane region" description="Helical" evidence="1">
    <location>
        <begin position="86"/>
        <end position="105"/>
    </location>
</feature>
<evidence type="ECO:0000256" key="1">
    <source>
        <dbReference type="SAM" id="Phobius"/>
    </source>
</evidence>
<protein>
    <submittedName>
        <fullName evidence="2">Uncharacterized protein</fullName>
    </submittedName>
</protein>
<keyword evidence="1" id="KW-0812">Transmembrane</keyword>
<evidence type="ECO:0000313" key="2">
    <source>
        <dbReference type="EMBL" id="QHI73523.1"/>
    </source>
</evidence>
<feature type="transmembrane region" description="Helical" evidence="1">
    <location>
        <begin position="6"/>
        <end position="25"/>
    </location>
</feature>
<keyword evidence="1" id="KW-0472">Membrane</keyword>
<organism evidence="2 3">
    <name type="scientific">Aminipila terrae</name>
    <dbReference type="NCBI Taxonomy" id="2697030"/>
    <lineage>
        <taxon>Bacteria</taxon>
        <taxon>Bacillati</taxon>
        <taxon>Bacillota</taxon>
        <taxon>Clostridia</taxon>
        <taxon>Peptostreptococcales</taxon>
        <taxon>Anaerovoracaceae</taxon>
        <taxon>Aminipila</taxon>
    </lineage>
</organism>
<dbReference type="EMBL" id="CP047591">
    <property type="protein sequence ID" value="QHI73523.1"/>
    <property type="molecule type" value="Genomic_DNA"/>
</dbReference>
<keyword evidence="1" id="KW-1133">Transmembrane helix</keyword>
<proteinExistence type="predicted"/>
<evidence type="ECO:0000313" key="3">
    <source>
        <dbReference type="Proteomes" id="UP000463883"/>
    </source>
</evidence>
<feature type="transmembrane region" description="Helical" evidence="1">
    <location>
        <begin position="117"/>
        <end position="134"/>
    </location>
</feature>
<name>A0A6P1MK57_9FIRM</name>
<dbReference type="AlphaFoldDB" id="A0A6P1MK57"/>
<sequence>MRELAGLFGWITVWGFCFEVLNYFIKFINKKYISKLPKEKKKLVDLYRTVMKFIIKFHKPVGIITVAAAITHLILMAVFVRISISGIIGVSLMLSLLALGLYGVFINKNRNGKWFKLHRAIAFVLIVIIIIHVAG</sequence>